<organism evidence="1 2">
    <name type="scientific">Microthyrium microscopicum</name>
    <dbReference type="NCBI Taxonomy" id="703497"/>
    <lineage>
        <taxon>Eukaryota</taxon>
        <taxon>Fungi</taxon>
        <taxon>Dikarya</taxon>
        <taxon>Ascomycota</taxon>
        <taxon>Pezizomycotina</taxon>
        <taxon>Dothideomycetes</taxon>
        <taxon>Dothideomycetes incertae sedis</taxon>
        <taxon>Microthyriales</taxon>
        <taxon>Microthyriaceae</taxon>
        <taxon>Microthyrium</taxon>
    </lineage>
</organism>
<proteinExistence type="predicted"/>
<evidence type="ECO:0000313" key="2">
    <source>
        <dbReference type="Proteomes" id="UP000799302"/>
    </source>
</evidence>
<evidence type="ECO:0000313" key="1">
    <source>
        <dbReference type="EMBL" id="KAF2672826.1"/>
    </source>
</evidence>
<reference evidence="1" key="1">
    <citation type="journal article" date="2020" name="Stud. Mycol.">
        <title>101 Dothideomycetes genomes: a test case for predicting lifestyles and emergence of pathogens.</title>
        <authorList>
            <person name="Haridas S."/>
            <person name="Albert R."/>
            <person name="Binder M."/>
            <person name="Bloem J."/>
            <person name="Labutti K."/>
            <person name="Salamov A."/>
            <person name="Andreopoulos B."/>
            <person name="Baker S."/>
            <person name="Barry K."/>
            <person name="Bills G."/>
            <person name="Bluhm B."/>
            <person name="Cannon C."/>
            <person name="Castanera R."/>
            <person name="Culley D."/>
            <person name="Daum C."/>
            <person name="Ezra D."/>
            <person name="Gonzalez J."/>
            <person name="Henrissat B."/>
            <person name="Kuo A."/>
            <person name="Liang C."/>
            <person name="Lipzen A."/>
            <person name="Lutzoni F."/>
            <person name="Magnuson J."/>
            <person name="Mondo S."/>
            <person name="Nolan M."/>
            <person name="Ohm R."/>
            <person name="Pangilinan J."/>
            <person name="Park H.-J."/>
            <person name="Ramirez L."/>
            <person name="Alfaro M."/>
            <person name="Sun H."/>
            <person name="Tritt A."/>
            <person name="Yoshinaga Y."/>
            <person name="Zwiers L.-H."/>
            <person name="Turgeon B."/>
            <person name="Goodwin S."/>
            <person name="Spatafora J."/>
            <person name="Crous P."/>
            <person name="Grigoriev I."/>
        </authorList>
    </citation>
    <scope>NUCLEOTIDE SEQUENCE</scope>
    <source>
        <strain evidence="1">CBS 115976</strain>
    </source>
</reference>
<dbReference type="Proteomes" id="UP000799302">
    <property type="component" value="Unassembled WGS sequence"/>
</dbReference>
<dbReference type="EMBL" id="MU004231">
    <property type="protein sequence ID" value="KAF2672826.1"/>
    <property type="molecule type" value="Genomic_DNA"/>
</dbReference>
<accession>A0A6A6UMA5</accession>
<protein>
    <submittedName>
        <fullName evidence="1">Uncharacterized protein</fullName>
    </submittedName>
</protein>
<dbReference type="AlphaFoldDB" id="A0A6A6UMA5"/>
<sequence length="196" mass="22248">MWTAVFTEAFPSALYNTIPARTIAPSYNHQIITDETNLPPYHADLFPNYSYSTLASLLTIPDIYTTHLITTAQPTDPATHPLLAVCLRRTTSLDNGTSIVETPREVHARLRGYLIRITHTDSVVRDTALPGTRQRQGMRGRVFGALASGALIKFYEWVGQEYAMREMEAGVALHVVDDYRRIQRLVFWMAHNHQYT</sequence>
<name>A0A6A6UMA5_9PEZI</name>
<gene>
    <name evidence="1" type="ORF">BT63DRAFT_421033</name>
</gene>
<keyword evidence="2" id="KW-1185">Reference proteome</keyword>